<keyword evidence="2" id="KW-1185">Reference proteome</keyword>
<accession>A0A139I2U4</accession>
<organism evidence="1 2">
    <name type="scientific">Pseudocercospora musae</name>
    <dbReference type="NCBI Taxonomy" id="113226"/>
    <lineage>
        <taxon>Eukaryota</taxon>
        <taxon>Fungi</taxon>
        <taxon>Dikarya</taxon>
        <taxon>Ascomycota</taxon>
        <taxon>Pezizomycotina</taxon>
        <taxon>Dothideomycetes</taxon>
        <taxon>Dothideomycetidae</taxon>
        <taxon>Mycosphaerellales</taxon>
        <taxon>Mycosphaerellaceae</taxon>
        <taxon>Pseudocercospora</taxon>
    </lineage>
</organism>
<protein>
    <submittedName>
        <fullName evidence="1">Uncharacterized protein</fullName>
    </submittedName>
</protein>
<evidence type="ECO:0000313" key="1">
    <source>
        <dbReference type="EMBL" id="KXT09033.1"/>
    </source>
</evidence>
<dbReference type="OrthoDB" id="3646957at2759"/>
<name>A0A139I2U4_9PEZI</name>
<comment type="caution">
    <text evidence="1">The sequence shown here is derived from an EMBL/GenBank/DDBJ whole genome shotgun (WGS) entry which is preliminary data.</text>
</comment>
<proteinExistence type="predicted"/>
<reference evidence="1 2" key="1">
    <citation type="submission" date="2015-07" db="EMBL/GenBank/DDBJ databases">
        <title>Comparative genomics of the Sigatoka disease complex on banana suggests a link between parallel evolutionary changes in Pseudocercospora fijiensis and Pseudocercospora eumusae and increased virulence on the banana host.</title>
        <authorList>
            <person name="Chang T.-C."/>
            <person name="Salvucci A."/>
            <person name="Crous P.W."/>
            <person name="Stergiopoulos I."/>
        </authorList>
    </citation>
    <scope>NUCLEOTIDE SEQUENCE [LARGE SCALE GENOMIC DNA]</scope>
    <source>
        <strain evidence="1 2">CBS 116634</strain>
    </source>
</reference>
<gene>
    <name evidence="1" type="ORF">AC579_2541</name>
</gene>
<evidence type="ECO:0000313" key="2">
    <source>
        <dbReference type="Proteomes" id="UP000073492"/>
    </source>
</evidence>
<dbReference type="Proteomes" id="UP000073492">
    <property type="component" value="Unassembled WGS sequence"/>
</dbReference>
<dbReference type="EMBL" id="LFZO01000381">
    <property type="protein sequence ID" value="KXT09033.1"/>
    <property type="molecule type" value="Genomic_DNA"/>
</dbReference>
<dbReference type="AlphaFoldDB" id="A0A139I2U4"/>
<sequence length="212" mass="24299">MCISLLEVSGYLSTRQKNSGLAFAALELESEDSWRSQNEVFQRYSHGSRHRWCSSITGYQFLQLICLDFAVRTYRRNSTRRHFAYFTKARSGYITTPFHHIWRGRTLLRHALVVNIQGCRAVPSAQTLSPHFNPERRIASVFKAPAATMPLPQYPMVSCKIPRRALINHIFSDNPYLKLDPGLLRHAENVGVPGQHPPYSIYVASIGCKIWH</sequence>